<sequence length="223" mass="25443">MQTNLIHQEGNDRLLIFFTGWGTTPEVAAHLQLPEGCDYLTAYDFRTVSPQELPPLGEYKEVYMAAWSMGVWALDTLAEHLPKPTKAIAINGTPLPMNDQYGIPNETFRGTMKGLDDDNRERFNRRMCGGKKLLAVFNTFAARNTEDLKEELNSAYLLVKDLPDNTPPRLAWSEAIVGTKDLVVPTNNQVAYWVRHHIPIHLLEGLGHYPLMEYQSWDQIFRL</sequence>
<dbReference type="SUPFAM" id="SSF53474">
    <property type="entry name" value="alpha/beta-Hydrolases"/>
    <property type="match status" value="1"/>
</dbReference>
<gene>
    <name evidence="1" type="ORF">E4P47_02255</name>
</gene>
<dbReference type="InterPro" id="IPR007398">
    <property type="entry name" value="BioG"/>
</dbReference>
<accession>A0A4Y8WRB5</accession>
<proteinExistence type="predicted"/>
<comment type="caution">
    <text evidence="1">The sequence shown here is derived from an EMBL/GenBank/DDBJ whole genome shotgun (WGS) entry which is preliminary data.</text>
</comment>
<name>A0A4Y8WRB5_9PORP</name>
<dbReference type="STRING" id="1122973.GCA_000379925_01167"/>
<evidence type="ECO:0000313" key="1">
    <source>
        <dbReference type="EMBL" id="TFH96487.1"/>
    </source>
</evidence>
<dbReference type="EMBL" id="SPNC01000019">
    <property type="protein sequence ID" value="TFH96487.1"/>
    <property type="molecule type" value="Genomic_DNA"/>
</dbReference>
<dbReference type="Pfam" id="PF04301">
    <property type="entry name" value="BioG"/>
    <property type="match status" value="1"/>
</dbReference>
<evidence type="ECO:0000313" key="2">
    <source>
        <dbReference type="Proteomes" id="UP000297225"/>
    </source>
</evidence>
<dbReference type="InterPro" id="IPR029058">
    <property type="entry name" value="AB_hydrolase_fold"/>
</dbReference>
<organism evidence="1 2">
    <name type="scientific">Porphyromonas levii</name>
    <dbReference type="NCBI Taxonomy" id="28114"/>
    <lineage>
        <taxon>Bacteria</taxon>
        <taxon>Pseudomonadati</taxon>
        <taxon>Bacteroidota</taxon>
        <taxon>Bacteroidia</taxon>
        <taxon>Bacteroidales</taxon>
        <taxon>Porphyromonadaceae</taxon>
        <taxon>Porphyromonas</taxon>
    </lineage>
</organism>
<dbReference type="AlphaFoldDB" id="A0A4Y8WRB5"/>
<reference evidence="1 2" key="1">
    <citation type="submission" date="2019-03" db="EMBL/GenBank/DDBJ databases">
        <title>Porphyromonas levii Isolated from the Uterus of Dairy Cows.</title>
        <authorList>
            <person name="Francis A.M."/>
        </authorList>
    </citation>
    <scope>NUCLEOTIDE SEQUENCE [LARGE SCALE GENOMIC DNA]</scope>
    <source>
        <strain evidence="1 2">AF5678</strain>
    </source>
</reference>
<dbReference type="Gene3D" id="3.40.50.1820">
    <property type="entry name" value="alpha/beta hydrolase"/>
    <property type="match status" value="1"/>
</dbReference>
<dbReference type="Proteomes" id="UP000297225">
    <property type="component" value="Unassembled WGS sequence"/>
</dbReference>
<protein>
    <submittedName>
        <fullName evidence="1">DUF452 family protein</fullName>
    </submittedName>
</protein>
<dbReference type="GeneID" id="66797096"/>
<dbReference type="RefSeq" id="WP_134849678.1">
    <property type="nucleotide sequence ID" value="NZ_CP197400.1"/>
</dbReference>
<dbReference type="OrthoDB" id="7688089at2"/>
<keyword evidence="2" id="KW-1185">Reference proteome</keyword>